<reference evidence="2" key="1">
    <citation type="submission" date="2015-07" db="EMBL/GenBank/DDBJ databases">
        <title>Near-Complete Genome Sequence of the Cellulolytic Bacterium Bacteroides (Pseudobacteroides) cellulosolvens ATCC 35603.</title>
        <authorList>
            <person name="Dassa B."/>
            <person name="Utturkar S.M."/>
            <person name="Klingeman D.M."/>
            <person name="Hurt R.A."/>
            <person name="Keller M."/>
            <person name="Xu J."/>
            <person name="Reddy Y.H.K."/>
            <person name="Borovok I."/>
            <person name="Grinberg I.R."/>
            <person name="Lamed R."/>
            <person name="Zhivin O."/>
            <person name="Bayer E.A."/>
            <person name="Brown S.D."/>
        </authorList>
    </citation>
    <scope>NUCLEOTIDE SEQUENCE [LARGE SCALE GENOMIC DNA]</scope>
    <source>
        <strain evidence="2">DSM 2933</strain>
    </source>
</reference>
<proteinExistence type="predicted"/>
<comment type="caution">
    <text evidence="1">The sequence shown here is derived from an EMBL/GenBank/DDBJ whole genome shotgun (WGS) entry which is preliminary data.</text>
</comment>
<dbReference type="Proteomes" id="UP000036923">
    <property type="component" value="Unassembled WGS sequence"/>
</dbReference>
<name>A0A0L6JXJ9_9FIRM</name>
<accession>A0A0L6JXJ9</accession>
<dbReference type="RefSeq" id="WP_036939866.1">
    <property type="nucleotide sequence ID" value="NZ_JQKC01000010.1"/>
</dbReference>
<gene>
    <name evidence="1" type="ORF">Bccel_5570</name>
</gene>
<organism evidence="1 2">
    <name type="scientific">Pseudobacteroides cellulosolvens ATCC 35603 = DSM 2933</name>
    <dbReference type="NCBI Taxonomy" id="398512"/>
    <lineage>
        <taxon>Bacteria</taxon>
        <taxon>Bacillati</taxon>
        <taxon>Bacillota</taxon>
        <taxon>Clostridia</taxon>
        <taxon>Eubacteriales</taxon>
        <taxon>Oscillospiraceae</taxon>
        <taxon>Pseudobacteroides</taxon>
    </lineage>
</organism>
<dbReference type="AlphaFoldDB" id="A0A0L6JXJ9"/>
<protein>
    <submittedName>
        <fullName evidence="1">Uncharacterized protein</fullName>
    </submittedName>
</protein>
<dbReference type="EMBL" id="LGTC01000001">
    <property type="protein sequence ID" value="KNY30290.1"/>
    <property type="molecule type" value="Genomic_DNA"/>
</dbReference>
<evidence type="ECO:0000313" key="1">
    <source>
        <dbReference type="EMBL" id="KNY30290.1"/>
    </source>
</evidence>
<evidence type="ECO:0000313" key="2">
    <source>
        <dbReference type="Proteomes" id="UP000036923"/>
    </source>
</evidence>
<dbReference type="STRING" id="398512.Bccel_5570"/>
<keyword evidence="2" id="KW-1185">Reference proteome</keyword>
<sequence>MENMSYDQKIGMMSEMMDKCFANISWEQKERIKNYMMPKIAPYFMQAGAFNPNNPEEMVHRTFENVGNNAKLSIIHEMMPIVMRSMMDVMMANSPDHEKDRMMNEMSGKFFTNMSDDEKIGIMYHMMPKMIKYMMGGN</sequence>